<proteinExistence type="predicted"/>
<dbReference type="InterPro" id="IPR036322">
    <property type="entry name" value="WD40_repeat_dom_sf"/>
</dbReference>
<feature type="compositionally biased region" description="Low complexity" evidence="7">
    <location>
        <begin position="300"/>
        <end position="311"/>
    </location>
</feature>
<name>B8HQG1_CYAP4</name>
<dbReference type="SMART" id="SM00220">
    <property type="entry name" value="S_TKc"/>
    <property type="match status" value="1"/>
</dbReference>
<dbReference type="SMART" id="SM00320">
    <property type="entry name" value="WD40"/>
    <property type="match status" value="6"/>
</dbReference>
<dbReference type="InterPro" id="IPR015943">
    <property type="entry name" value="WD40/YVTN_repeat-like_dom_sf"/>
</dbReference>
<keyword evidence="9" id="KW-0723">Serine/threonine-protein kinase</keyword>
<feature type="repeat" description="WD" evidence="5">
    <location>
        <begin position="511"/>
        <end position="552"/>
    </location>
</feature>
<dbReference type="PROSITE" id="PS50011">
    <property type="entry name" value="PROTEIN_KINASE_DOM"/>
    <property type="match status" value="1"/>
</dbReference>
<dbReference type="eggNOG" id="COG2319">
    <property type="taxonomic scope" value="Bacteria"/>
</dbReference>
<keyword evidence="1 5" id="KW-0853">WD repeat</keyword>
<evidence type="ECO:0000256" key="1">
    <source>
        <dbReference type="ARBA" id="ARBA00022574"/>
    </source>
</evidence>
<dbReference type="OrthoDB" id="500858at2"/>
<reference evidence="9" key="1">
    <citation type="submission" date="2009-01" db="EMBL/GenBank/DDBJ databases">
        <title>Complete sequence of chromosome Cyanothece sp. PCC 7425.</title>
        <authorList>
            <consortium name="US DOE Joint Genome Institute"/>
            <person name="Lucas S."/>
            <person name="Copeland A."/>
            <person name="Lapidus A."/>
            <person name="Glavina del Rio T."/>
            <person name="Dalin E."/>
            <person name="Tice H."/>
            <person name="Bruce D."/>
            <person name="Goodwin L."/>
            <person name="Pitluck S."/>
            <person name="Sims D."/>
            <person name="Meineke L."/>
            <person name="Brettin T."/>
            <person name="Detter J.C."/>
            <person name="Han C."/>
            <person name="Larimer F."/>
            <person name="Land M."/>
            <person name="Hauser L."/>
            <person name="Kyrpides N."/>
            <person name="Ovchinnikova G."/>
            <person name="Liberton M."/>
            <person name="Stoeckel J."/>
            <person name="Banerjee A."/>
            <person name="Singh A."/>
            <person name="Page L."/>
            <person name="Sato H."/>
            <person name="Zhao L."/>
            <person name="Sherman L."/>
            <person name="Pakrasi H."/>
            <person name="Richardson P."/>
        </authorList>
    </citation>
    <scope>NUCLEOTIDE SEQUENCE</scope>
    <source>
        <strain evidence="9">PCC 7425</strain>
    </source>
</reference>
<keyword evidence="3 6" id="KW-0547">Nucleotide-binding</keyword>
<dbReference type="InterPro" id="IPR019775">
    <property type="entry name" value="WD40_repeat_CS"/>
</dbReference>
<sequence length="636" mass="69485">MTYCPKPTCNQPFNPNNAKFCSNCGTKLLLGDRYRAVHLLGQGGFGRTFLGVDEYKPGQPPCAIKQFIPPDLNRSQQDKALALFAQEAERLQQLGQHSQIPELLAYFRQELWQFLVLEYISGSTLAEELEQKGRFTVQRVEQLLANLLPVLEFVHQHQVIHRDIKPENIIYRSGDEQFVLVDFGAAKFATETLLHKTGTVISTAGYTAPEQLLGKAVFASDLYSLGVTCIHLLTGTPPVDLFDSGEDTWFWRKYLTTPVNRSLAGILDQLLERATRRRYATAKAVLDDLQVHPCDRRGKPSQASSSSASATPPQPAAHWACVRTLQGHSSSIAALAMTADQTLVTTGAEGTIKLWDLSTCKLTGVLGEHAGAIQTIALLPGQANAAQHQGQTLICGGESGQLSFWQLDTGELLSHLAAHSRSLQTLAVGGNWLATVGKEEPARTFKERSALGSHTIKLWDPLTQALRITLAAETAVYALALSPDGHYLASGGYDGMVRVWEVETGTLLQRMYWQLGPVQAIAISPDGQFLAGGGFDGTIKIWRLEQRQITTWKVLAKHQRSVLSLCFSPDSQHLASGGEDQTVKLWSLNHCRPVVTLQGHTAPLSALLFSADGTTLISGSQDKTVKLWQAIPQAAP</sequence>
<dbReference type="KEGG" id="cyn:Cyan7425_1581"/>
<feature type="binding site" evidence="6">
    <location>
        <position position="65"/>
    </location>
    <ligand>
        <name>ATP</name>
        <dbReference type="ChEBI" id="CHEBI:30616"/>
    </ligand>
</feature>
<dbReference type="SUPFAM" id="SSF56112">
    <property type="entry name" value="Protein kinase-like (PK-like)"/>
    <property type="match status" value="1"/>
</dbReference>
<dbReference type="PANTHER" id="PTHR22847">
    <property type="entry name" value="WD40 REPEAT PROTEIN"/>
    <property type="match status" value="1"/>
</dbReference>
<dbReference type="SUPFAM" id="SSF50978">
    <property type="entry name" value="WD40 repeat-like"/>
    <property type="match status" value="1"/>
</dbReference>
<evidence type="ECO:0000259" key="8">
    <source>
        <dbReference type="PROSITE" id="PS50011"/>
    </source>
</evidence>
<dbReference type="InterPro" id="IPR000719">
    <property type="entry name" value="Prot_kinase_dom"/>
</dbReference>
<keyword evidence="2" id="KW-0677">Repeat</keyword>
<evidence type="ECO:0000256" key="3">
    <source>
        <dbReference type="ARBA" id="ARBA00022741"/>
    </source>
</evidence>
<dbReference type="InterPro" id="IPR008271">
    <property type="entry name" value="Ser/Thr_kinase_AS"/>
</dbReference>
<dbReference type="NCBIfam" id="NF045510">
    <property type="entry name" value="4Cys_prefix_kin"/>
    <property type="match status" value="1"/>
</dbReference>
<dbReference type="InterPro" id="IPR011009">
    <property type="entry name" value="Kinase-like_dom_sf"/>
</dbReference>
<keyword evidence="9" id="KW-0418">Kinase</keyword>
<feature type="repeat" description="WD" evidence="5">
    <location>
        <begin position="325"/>
        <end position="365"/>
    </location>
</feature>
<evidence type="ECO:0000256" key="7">
    <source>
        <dbReference type="SAM" id="MobiDB-lite"/>
    </source>
</evidence>
<dbReference type="InterPro" id="IPR020472">
    <property type="entry name" value="WD40_PAC1"/>
</dbReference>
<dbReference type="PANTHER" id="PTHR22847:SF637">
    <property type="entry name" value="WD REPEAT DOMAIN 5B"/>
    <property type="match status" value="1"/>
</dbReference>
<dbReference type="PRINTS" id="PR00320">
    <property type="entry name" value="GPROTEINBRPT"/>
</dbReference>
<dbReference type="CDD" id="cd14014">
    <property type="entry name" value="STKc_PknB_like"/>
    <property type="match status" value="1"/>
</dbReference>
<dbReference type="AlphaFoldDB" id="B8HQG1"/>
<dbReference type="eggNOG" id="COG0515">
    <property type="taxonomic scope" value="Bacteria"/>
</dbReference>
<dbReference type="HOGENOM" id="CLU_000288_135_4_3"/>
<dbReference type="InterPro" id="IPR017441">
    <property type="entry name" value="Protein_kinase_ATP_BS"/>
</dbReference>
<feature type="region of interest" description="Disordered" evidence="7">
    <location>
        <begin position="293"/>
        <end position="314"/>
    </location>
</feature>
<dbReference type="PROSITE" id="PS50082">
    <property type="entry name" value="WD_REPEATS_2"/>
    <property type="match status" value="5"/>
</dbReference>
<dbReference type="PROSITE" id="PS00678">
    <property type="entry name" value="WD_REPEATS_1"/>
    <property type="match status" value="1"/>
</dbReference>
<dbReference type="PROSITE" id="PS00107">
    <property type="entry name" value="PROTEIN_KINASE_ATP"/>
    <property type="match status" value="1"/>
</dbReference>
<dbReference type="EMBL" id="CP001344">
    <property type="protein sequence ID" value="ACL43951.1"/>
    <property type="molecule type" value="Genomic_DNA"/>
</dbReference>
<dbReference type="GO" id="GO:0004674">
    <property type="term" value="F:protein serine/threonine kinase activity"/>
    <property type="evidence" value="ECO:0007669"/>
    <property type="project" value="UniProtKB-KW"/>
</dbReference>
<dbReference type="STRING" id="395961.Cyan7425_1581"/>
<dbReference type="GO" id="GO:0005524">
    <property type="term" value="F:ATP binding"/>
    <property type="evidence" value="ECO:0007669"/>
    <property type="project" value="UniProtKB-UniRule"/>
</dbReference>
<gene>
    <name evidence="9" type="ordered locus">Cyan7425_1581</name>
</gene>
<dbReference type="PROSITE" id="PS50294">
    <property type="entry name" value="WD_REPEATS_REGION"/>
    <property type="match status" value="5"/>
</dbReference>
<dbReference type="Pfam" id="PF00400">
    <property type="entry name" value="WD40"/>
    <property type="match status" value="5"/>
</dbReference>
<protein>
    <submittedName>
        <fullName evidence="9">Serine/threonine protein kinase with WD40 repeats</fullName>
    </submittedName>
</protein>
<feature type="repeat" description="WD" evidence="5">
    <location>
        <begin position="469"/>
        <end position="510"/>
    </location>
</feature>
<keyword evidence="9" id="KW-0808">Transferase</keyword>
<dbReference type="Gene3D" id="1.10.510.10">
    <property type="entry name" value="Transferase(Phosphotransferase) domain 1"/>
    <property type="match status" value="1"/>
</dbReference>
<organism evidence="9">
    <name type="scientific">Cyanothece sp. (strain PCC 7425 / ATCC 29141)</name>
    <dbReference type="NCBI Taxonomy" id="395961"/>
    <lineage>
        <taxon>Bacteria</taxon>
        <taxon>Bacillati</taxon>
        <taxon>Cyanobacteriota</taxon>
        <taxon>Cyanophyceae</taxon>
        <taxon>Gomontiellales</taxon>
        <taxon>Cyanothecaceae</taxon>
        <taxon>Cyanothece</taxon>
    </lineage>
</organism>
<evidence type="ECO:0000313" key="9">
    <source>
        <dbReference type="EMBL" id="ACL43951.1"/>
    </source>
</evidence>
<dbReference type="Gene3D" id="3.30.200.20">
    <property type="entry name" value="Phosphorylase Kinase, domain 1"/>
    <property type="match status" value="1"/>
</dbReference>
<feature type="domain" description="Protein kinase" evidence="8">
    <location>
        <begin position="34"/>
        <end position="295"/>
    </location>
</feature>
<dbReference type="CDD" id="cd00200">
    <property type="entry name" value="WD40"/>
    <property type="match status" value="1"/>
</dbReference>
<feature type="repeat" description="WD" evidence="5">
    <location>
        <begin position="597"/>
        <end position="629"/>
    </location>
</feature>
<accession>B8HQG1</accession>
<evidence type="ECO:0000256" key="2">
    <source>
        <dbReference type="ARBA" id="ARBA00022737"/>
    </source>
</evidence>
<dbReference type="InterPro" id="IPR001680">
    <property type="entry name" value="WD40_rpt"/>
</dbReference>
<dbReference type="PROSITE" id="PS00108">
    <property type="entry name" value="PROTEIN_KINASE_ST"/>
    <property type="match status" value="1"/>
</dbReference>
<dbReference type="Pfam" id="PF00069">
    <property type="entry name" value="Pkinase"/>
    <property type="match status" value="1"/>
</dbReference>
<dbReference type="Gene3D" id="2.130.10.10">
    <property type="entry name" value="YVTN repeat-like/Quinoprotein amine dehydrogenase"/>
    <property type="match status" value="3"/>
</dbReference>
<evidence type="ECO:0000256" key="5">
    <source>
        <dbReference type="PROSITE-ProRule" id="PRU00221"/>
    </source>
</evidence>
<evidence type="ECO:0000256" key="6">
    <source>
        <dbReference type="PROSITE-ProRule" id="PRU10141"/>
    </source>
</evidence>
<evidence type="ECO:0000256" key="4">
    <source>
        <dbReference type="ARBA" id="ARBA00022840"/>
    </source>
</evidence>
<feature type="repeat" description="WD" evidence="5">
    <location>
        <begin position="555"/>
        <end position="596"/>
    </location>
</feature>
<keyword evidence="4 6" id="KW-0067">ATP-binding</keyword>